<sequence length="204" mass="21796">MAVRTLLVVLPFVIATFLVSPHASASPVPIPKSPSSTSSSSALHSSPSSHAGRQQQTDPASASTLHSSTAENNAPSAPEKSGDGRFLGTLVDGAVTIAIAEGLLGEDITGTDNSQPETQTGGADDLEDLPDEFQESITEFNLNHRHKTLNLNRRQKTLNLSHRQTTLTKVVKEIKMKPPTLRTMGTLVLVSLLMLPLSLRMARK</sequence>
<keyword evidence="3" id="KW-0732">Signal</keyword>
<gene>
    <name evidence="4" type="ORF">BWQ96_09909</name>
</gene>
<protein>
    <submittedName>
        <fullName evidence="4">Uncharacterized protein</fullName>
    </submittedName>
</protein>
<evidence type="ECO:0000256" key="1">
    <source>
        <dbReference type="SAM" id="MobiDB-lite"/>
    </source>
</evidence>
<keyword evidence="5" id="KW-1185">Reference proteome</keyword>
<evidence type="ECO:0000256" key="2">
    <source>
        <dbReference type="SAM" id="Phobius"/>
    </source>
</evidence>
<dbReference type="EMBL" id="NBIV01000303">
    <property type="protein sequence ID" value="PXF40378.1"/>
    <property type="molecule type" value="Genomic_DNA"/>
</dbReference>
<evidence type="ECO:0000313" key="4">
    <source>
        <dbReference type="EMBL" id="PXF40378.1"/>
    </source>
</evidence>
<reference evidence="4 5" key="1">
    <citation type="journal article" date="2018" name="Mol. Biol. Evol.">
        <title>Analysis of the draft genome of the red seaweed Gracilariopsis chorda provides insights into genome size evolution in Rhodophyta.</title>
        <authorList>
            <person name="Lee J."/>
            <person name="Yang E.C."/>
            <person name="Graf L."/>
            <person name="Yang J.H."/>
            <person name="Qiu H."/>
            <person name="Zel Zion U."/>
            <person name="Chan C.X."/>
            <person name="Stephens T.G."/>
            <person name="Weber A.P.M."/>
            <person name="Boo G.H."/>
            <person name="Boo S.M."/>
            <person name="Kim K.M."/>
            <person name="Shin Y."/>
            <person name="Jung M."/>
            <person name="Lee S.J."/>
            <person name="Yim H.S."/>
            <person name="Lee J.H."/>
            <person name="Bhattacharya D."/>
            <person name="Yoon H.S."/>
        </authorList>
    </citation>
    <scope>NUCLEOTIDE SEQUENCE [LARGE SCALE GENOMIC DNA]</scope>
    <source>
        <strain evidence="4 5">SKKU-2015</strain>
        <tissue evidence="4">Whole body</tissue>
    </source>
</reference>
<name>A0A2V3IED7_9FLOR</name>
<comment type="caution">
    <text evidence="4">The sequence shown here is derived from an EMBL/GenBank/DDBJ whole genome shotgun (WGS) entry which is preliminary data.</text>
</comment>
<feature type="signal peptide" evidence="3">
    <location>
        <begin position="1"/>
        <end position="25"/>
    </location>
</feature>
<feature type="region of interest" description="Disordered" evidence="1">
    <location>
        <begin position="107"/>
        <end position="127"/>
    </location>
</feature>
<keyword evidence="2" id="KW-0472">Membrane</keyword>
<feature type="transmembrane region" description="Helical" evidence="2">
    <location>
        <begin position="181"/>
        <end position="199"/>
    </location>
</feature>
<evidence type="ECO:0000313" key="5">
    <source>
        <dbReference type="Proteomes" id="UP000247409"/>
    </source>
</evidence>
<feature type="compositionally biased region" description="Low complexity" evidence="1">
    <location>
        <begin position="23"/>
        <end position="49"/>
    </location>
</feature>
<keyword evidence="2" id="KW-1133">Transmembrane helix</keyword>
<accession>A0A2V3IED7</accession>
<keyword evidence="2" id="KW-0812">Transmembrane</keyword>
<proteinExistence type="predicted"/>
<feature type="region of interest" description="Disordered" evidence="1">
    <location>
        <begin position="23"/>
        <end position="85"/>
    </location>
</feature>
<organism evidence="4 5">
    <name type="scientific">Gracilariopsis chorda</name>
    <dbReference type="NCBI Taxonomy" id="448386"/>
    <lineage>
        <taxon>Eukaryota</taxon>
        <taxon>Rhodophyta</taxon>
        <taxon>Florideophyceae</taxon>
        <taxon>Rhodymeniophycidae</taxon>
        <taxon>Gracilariales</taxon>
        <taxon>Gracilariaceae</taxon>
        <taxon>Gracilariopsis</taxon>
    </lineage>
</organism>
<feature type="chain" id="PRO_5015898162" evidence="3">
    <location>
        <begin position="26"/>
        <end position="204"/>
    </location>
</feature>
<dbReference type="Proteomes" id="UP000247409">
    <property type="component" value="Unassembled WGS sequence"/>
</dbReference>
<dbReference type="AlphaFoldDB" id="A0A2V3IED7"/>
<feature type="compositionally biased region" description="Polar residues" evidence="1">
    <location>
        <begin position="51"/>
        <end position="75"/>
    </location>
</feature>
<evidence type="ECO:0000256" key="3">
    <source>
        <dbReference type="SAM" id="SignalP"/>
    </source>
</evidence>
<feature type="compositionally biased region" description="Polar residues" evidence="1">
    <location>
        <begin position="110"/>
        <end position="121"/>
    </location>
</feature>